<evidence type="ECO:0000313" key="2">
    <source>
        <dbReference type="Proteomes" id="UP000011996"/>
    </source>
</evidence>
<organism evidence="1 2">
    <name type="scientific">Rhodopirellula europaea SH398</name>
    <dbReference type="NCBI Taxonomy" id="1263868"/>
    <lineage>
        <taxon>Bacteria</taxon>
        <taxon>Pseudomonadati</taxon>
        <taxon>Planctomycetota</taxon>
        <taxon>Planctomycetia</taxon>
        <taxon>Pirellulales</taxon>
        <taxon>Pirellulaceae</taxon>
        <taxon>Rhodopirellula</taxon>
    </lineage>
</organism>
<accession>M5SRY6</accession>
<dbReference type="PATRIC" id="fig|1263868.3.peg.395"/>
<protein>
    <submittedName>
        <fullName evidence="1">Signal peptide protein</fullName>
    </submittedName>
</protein>
<comment type="caution">
    <text evidence="1">The sequence shown here is derived from an EMBL/GenBank/DDBJ whole genome shotgun (WGS) entry which is preliminary data.</text>
</comment>
<dbReference type="GeneID" id="90612455"/>
<dbReference type="Proteomes" id="UP000011996">
    <property type="component" value="Unassembled WGS sequence"/>
</dbReference>
<dbReference type="AlphaFoldDB" id="M5SRY6"/>
<dbReference type="RefSeq" id="WP_008663244.1">
    <property type="nucleotide sequence ID" value="NZ_ANOF01000011.1"/>
</dbReference>
<dbReference type="EMBL" id="ANOF01000011">
    <property type="protein sequence ID" value="EMI29039.1"/>
    <property type="molecule type" value="Genomic_DNA"/>
</dbReference>
<reference evidence="1 2" key="1">
    <citation type="journal article" date="2013" name="Mar. Genomics">
        <title>Expression of sulfatases in Rhodopirellula baltica and the diversity of sulfatases in the genus Rhodopirellula.</title>
        <authorList>
            <person name="Wegner C.E."/>
            <person name="Richter-Heitmann T."/>
            <person name="Klindworth A."/>
            <person name="Klockow C."/>
            <person name="Richter M."/>
            <person name="Achstetter T."/>
            <person name="Glockner F.O."/>
            <person name="Harder J."/>
        </authorList>
    </citation>
    <scope>NUCLEOTIDE SEQUENCE [LARGE SCALE GENOMIC DNA]</scope>
    <source>
        <strain evidence="1 2">SH398</strain>
    </source>
</reference>
<evidence type="ECO:0000313" key="1">
    <source>
        <dbReference type="EMBL" id="EMI29039.1"/>
    </source>
</evidence>
<sequence length="123" mass="13161">MSTDLPSVQPSHCCGHDDDCSGEDETLEADKNASQLVAPCCACESQPCDGNHPGCHGEVECSFVTSSDVVFIIDATLVAFVTYEHDSTMSLVRSLAARRLHQRSANVATDSLSHCASLCTWII</sequence>
<name>M5SRY6_9BACT</name>
<proteinExistence type="predicted"/>
<gene>
    <name evidence="1" type="ORF">RESH_00363</name>
</gene>
<dbReference type="STRING" id="1263868.RESH_00363"/>